<dbReference type="EMBL" id="LUKD01000008">
    <property type="protein sequence ID" value="KYG62885.1"/>
    <property type="molecule type" value="Genomic_DNA"/>
</dbReference>
<accession>A0A162FZR1</accession>
<keyword evidence="1" id="KW-0472">Membrane</keyword>
<reference evidence="2 3" key="1">
    <citation type="submission" date="2016-03" db="EMBL/GenBank/DDBJ databases">
        <authorList>
            <person name="Ploux O."/>
        </authorList>
    </citation>
    <scope>NUCLEOTIDE SEQUENCE [LARGE SCALE GENOMIC DNA]</scope>
    <source>
        <strain evidence="2 3">EC13</strain>
    </source>
</reference>
<feature type="transmembrane region" description="Helical" evidence="1">
    <location>
        <begin position="32"/>
        <end position="50"/>
    </location>
</feature>
<proteinExistence type="predicted"/>
<feature type="transmembrane region" description="Helical" evidence="1">
    <location>
        <begin position="119"/>
        <end position="143"/>
    </location>
</feature>
<dbReference type="AlphaFoldDB" id="A0A162FZR1"/>
<gene>
    <name evidence="2" type="ORF">AZI87_16595</name>
</gene>
<name>A0A162FZR1_BDEBC</name>
<protein>
    <submittedName>
        <fullName evidence="2">Uncharacterized protein</fullName>
    </submittedName>
</protein>
<feature type="transmembrane region" description="Helical" evidence="1">
    <location>
        <begin position="163"/>
        <end position="184"/>
    </location>
</feature>
<evidence type="ECO:0000313" key="3">
    <source>
        <dbReference type="Proteomes" id="UP000075799"/>
    </source>
</evidence>
<evidence type="ECO:0000313" key="2">
    <source>
        <dbReference type="EMBL" id="KYG62885.1"/>
    </source>
</evidence>
<keyword evidence="1" id="KW-0812">Transmembrane</keyword>
<evidence type="ECO:0000256" key="1">
    <source>
        <dbReference type="SAM" id="Phobius"/>
    </source>
</evidence>
<organism evidence="2 3">
    <name type="scientific">Bdellovibrio bacteriovorus</name>
    <dbReference type="NCBI Taxonomy" id="959"/>
    <lineage>
        <taxon>Bacteria</taxon>
        <taxon>Pseudomonadati</taxon>
        <taxon>Bdellovibrionota</taxon>
        <taxon>Bdellovibrionia</taxon>
        <taxon>Bdellovibrionales</taxon>
        <taxon>Pseudobdellovibrionaceae</taxon>
        <taxon>Bdellovibrio</taxon>
    </lineage>
</organism>
<comment type="caution">
    <text evidence="2">The sequence shown here is derived from an EMBL/GenBank/DDBJ whole genome shotgun (WGS) entry which is preliminary data.</text>
</comment>
<dbReference type="RefSeq" id="WP_063209325.1">
    <property type="nucleotide sequence ID" value="NZ_LUKD01000008.1"/>
</dbReference>
<feature type="transmembrane region" description="Helical" evidence="1">
    <location>
        <begin position="62"/>
        <end position="83"/>
    </location>
</feature>
<sequence length="199" mass="22100">MEVFSAPFEILSHYNRIVKENYNGIYPRSEKFCFIALPIIMSFCVALMSHGNISTATSENLLTIHGIFLSVLVASYAPFLDFLKPGATITAKATAEVSDQEYLSTEYVLSKAGGTVRKLLFISNSLCIVLSLGIIVLLCIQPIVCSDLIPWFFDIGYMKGQPVISFIYSWTVYGLVITNGYVLLRIVAIMANKILTEMD</sequence>
<keyword evidence="1" id="KW-1133">Transmembrane helix</keyword>
<dbReference type="Proteomes" id="UP000075799">
    <property type="component" value="Unassembled WGS sequence"/>
</dbReference>